<keyword evidence="1" id="KW-1133">Transmembrane helix</keyword>
<keyword evidence="1" id="KW-0812">Transmembrane</keyword>
<evidence type="ECO:0000256" key="1">
    <source>
        <dbReference type="SAM" id="Phobius"/>
    </source>
</evidence>
<sequence>MDVEKVFANVTGRKMTPDEVTRYLKFQKEFEVPDTDPTWMIFVWFEFYQRIFEQLPSSMRAEAEVITRQVKEASAAVTSATATEVKAAREKAALEITNLREKSVIEINEMKEKAKGDIAAALGITLKAEIGEAVNQLQNQSKLPLHKKWLIGMVVVTVVSLGLGGWGFWNFSEYKEKVGEAKISAVLDASGDFSHFMKCDKPGWKKQWVNNSEGKKILACYPYPDSKGNMNGWMITP</sequence>
<keyword evidence="1" id="KW-0472">Membrane</keyword>
<reference evidence="2" key="2">
    <citation type="journal article" date="2008" name="PLoS Biol.">
        <title>Population genomic analysis of strain variation in Leptospirillum group II bacteria involved in acid mine drainage formation.</title>
        <authorList>
            <person name="Simmons S.L."/>
            <person name="Dibartolo G."/>
            <person name="Denef V.J."/>
            <person name="Goltsman D.S."/>
            <person name="Thelen M.P."/>
            <person name="Banfield J.F."/>
        </authorList>
    </citation>
    <scope>NUCLEOTIDE SEQUENCE [LARGE SCALE GENOMIC DNA]</scope>
</reference>
<proteinExistence type="predicted"/>
<feature type="transmembrane region" description="Helical" evidence="1">
    <location>
        <begin position="149"/>
        <end position="169"/>
    </location>
</feature>
<reference evidence="2" key="1">
    <citation type="journal article" date="2004" name="Nature">
        <title>Community structure and metabolism through reconstruction of microbial genomes from the environment.</title>
        <authorList>
            <person name="Tyson G.W."/>
            <person name="Chapman J."/>
            <person name="Hugenholtz P."/>
            <person name="Allen E.E."/>
            <person name="Ram R.J."/>
            <person name="Richardson P.M."/>
            <person name="Solovyev V.V."/>
            <person name="Rubin E.M."/>
            <person name="Rokhsar D.S."/>
            <person name="Banfield J.F."/>
        </authorList>
    </citation>
    <scope>NUCLEOTIDE SEQUENCE [LARGE SCALE GENOMIC DNA]</scope>
</reference>
<organism evidence="2">
    <name type="scientific">Leptospirillum sp. Group II '5-way CG'</name>
    <dbReference type="NCBI Taxonomy" id="419541"/>
    <lineage>
        <taxon>Bacteria</taxon>
        <taxon>Pseudomonadati</taxon>
        <taxon>Nitrospirota</taxon>
        <taxon>Nitrospiria</taxon>
        <taxon>Nitrospirales</taxon>
        <taxon>Nitrospiraceae</taxon>
        <taxon>Leptospirillum</taxon>
    </lineage>
</organism>
<evidence type="ECO:0000313" key="2">
    <source>
        <dbReference type="EMBL" id="EDZ37987.1"/>
    </source>
</evidence>
<dbReference type="EMBL" id="DS995263">
    <property type="protein sequence ID" value="EDZ37987.1"/>
    <property type="molecule type" value="Genomic_DNA"/>
</dbReference>
<gene>
    <name evidence="2" type="ORF">CGL2_11216014</name>
</gene>
<name>B6ASB3_9BACT</name>
<dbReference type="AlphaFoldDB" id="B6ASB3"/>
<protein>
    <submittedName>
        <fullName evidence="2">Uncharacterized protein</fullName>
    </submittedName>
</protein>
<accession>B6ASB3</accession>